<keyword evidence="2" id="KW-0812">Transmembrane</keyword>
<gene>
    <name evidence="11" type="ORF">OXD698_LOCUS14779</name>
</gene>
<dbReference type="InterPro" id="IPR034884">
    <property type="entry name" value="Cytochrome_c_oxidase_VIc/VIIs"/>
</dbReference>
<evidence type="ECO:0000313" key="12">
    <source>
        <dbReference type="Proteomes" id="UP000663844"/>
    </source>
</evidence>
<evidence type="ECO:0000256" key="1">
    <source>
        <dbReference type="ARBA" id="ARBA00004273"/>
    </source>
</evidence>
<dbReference type="Gene3D" id="1.10.238.10">
    <property type="entry name" value="EF-hand"/>
    <property type="match status" value="2"/>
</dbReference>
<evidence type="ECO:0000256" key="7">
    <source>
        <dbReference type="ARBA" id="ARBA00023128"/>
    </source>
</evidence>
<comment type="caution">
    <text evidence="11">The sequence shown here is derived from an EMBL/GenBank/DDBJ whole genome shotgun (WGS) entry which is preliminary data.</text>
</comment>
<keyword evidence="3" id="KW-0677">Repeat</keyword>
<dbReference type="InterPro" id="IPR002048">
    <property type="entry name" value="EF_hand_dom"/>
</dbReference>
<dbReference type="InterPro" id="IPR050230">
    <property type="entry name" value="CALM/Myosin/TropC-like"/>
</dbReference>
<dbReference type="InterPro" id="IPR011992">
    <property type="entry name" value="EF-hand-dom_pair"/>
</dbReference>
<dbReference type="CDD" id="cd00051">
    <property type="entry name" value="EFh"/>
    <property type="match status" value="2"/>
</dbReference>
<evidence type="ECO:0000256" key="3">
    <source>
        <dbReference type="ARBA" id="ARBA00022737"/>
    </source>
</evidence>
<feature type="domain" description="EF-hand" evidence="10">
    <location>
        <begin position="152"/>
        <end position="187"/>
    </location>
</feature>
<dbReference type="GO" id="GO:0016460">
    <property type="term" value="C:myosin II complex"/>
    <property type="evidence" value="ECO:0007669"/>
    <property type="project" value="TreeGrafter"/>
</dbReference>
<feature type="non-terminal residue" evidence="11">
    <location>
        <position position="1"/>
    </location>
</feature>
<keyword evidence="8" id="KW-0472">Membrane</keyword>
<dbReference type="PANTHER" id="PTHR23048">
    <property type="entry name" value="MYOSIN LIGHT CHAIN 1, 3"/>
    <property type="match status" value="1"/>
</dbReference>
<keyword evidence="4" id="KW-0999">Mitochondrion inner membrane</keyword>
<feature type="region of interest" description="Disordered" evidence="9">
    <location>
        <begin position="1"/>
        <end position="30"/>
    </location>
</feature>
<evidence type="ECO:0000313" key="11">
    <source>
        <dbReference type="EMBL" id="CAF3739311.1"/>
    </source>
</evidence>
<dbReference type="EMBL" id="CAJOAZ010000946">
    <property type="protein sequence ID" value="CAF3739311.1"/>
    <property type="molecule type" value="Genomic_DNA"/>
</dbReference>
<reference evidence="11" key="1">
    <citation type="submission" date="2021-02" db="EMBL/GenBank/DDBJ databases">
        <authorList>
            <person name="Nowell W R."/>
        </authorList>
    </citation>
    <scope>NUCLEOTIDE SEQUENCE</scope>
</reference>
<keyword evidence="7" id="KW-0496">Mitochondrion</keyword>
<proteinExistence type="predicted"/>
<name>A0A818XHM7_9BILA</name>
<evidence type="ECO:0000259" key="10">
    <source>
        <dbReference type="PROSITE" id="PS50222"/>
    </source>
</evidence>
<accession>A0A818XHM7</accession>
<feature type="domain" description="EF-hand" evidence="10">
    <location>
        <begin position="116"/>
        <end position="151"/>
    </location>
</feature>
<dbReference type="AlphaFoldDB" id="A0A818XHM7"/>
<evidence type="ECO:0000256" key="6">
    <source>
        <dbReference type="ARBA" id="ARBA00022989"/>
    </source>
</evidence>
<dbReference type="Pfam" id="PF13499">
    <property type="entry name" value="EF-hand_7"/>
    <property type="match status" value="2"/>
</dbReference>
<dbReference type="SMART" id="SM00054">
    <property type="entry name" value="EFh"/>
    <property type="match status" value="4"/>
</dbReference>
<sequence>MASSATTALPVKDTAKVAGSSSSGRPTLKNLTRARVPRAGMIGVTIAVVSALTWKILISDQHKRNISSFYKTYDPERDYARMKSAGVFKSLQGRERPEWLSEYESQLDDAIASLRTSVTQFRHVFDLFDKNGDGNIDANEIGQVMRSLGLNPTNKEIADLIAEVDKNGNQRLDFSEFCAFMSKHWHERDQEAELRDAFRLFDRDNSGYITINELKQVMLNMGEKLNQEELEDMMREADVNRDGKLDYQ</sequence>
<dbReference type="SUPFAM" id="SSF47473">
    <property type="entry name" value="EF-hand"/>
    <property type="match status" value="1"/>
</dbReference>
<dbReference type="GO" id="GO:0005743">
    <property type="term" value="C:mitochondrial inner membrane"/>
    <property type="evidence" value="ECO:0007669"/>
    <property type="project" value="UniProtKB-SubCell"/>
</dbReference>
<feature type="domain" description="EF-hand" evidence="10">
    <location>
        <begin position="225"/>
        <end position="248"/>
    </location>
</feature>
<evidence type="ECO:0000256" key="4">
    <source>
        <dbReference type="ARBA" id="ARBA00022792"/>
    </source>
</evidence>
<feature type="domain" description="EF-hand" evidence="10">
    <location>
        <begin position="189"/>
        <end position="224"/>
    </location>
</feature>
<keyword evidence="6" id="KW-1133">Transmembrane helix</keyword>
<dbReference type="PANTHER" id="PTHR23048:SF0">
    <property type="entry name" value="CALMODULIN LIKE 3"/>
    <property type="match status" value="1"/>
</dbReference>
<protein>
    <recommendedName>
        <fullName evidence="10">EF-hand domain-containing protein</fullName>
    </recommendedName>
</protein>
<dbReference type="SUPFAM" id="SSF81415">
    <property type="entry name" value="Mitochondrial cytochrome c oxidase subunit VIc"/>
    <property type="match status" value="1"/>
</dbReference>
<dbReference type="GO" id="GO:0005509">
    <property type="term" value="F:calcium ion binding"/>
    <property type="evidence" value="ECO:0007669"/>
    <property type="project" value="InterPro"/>
</dbReference>
<comment type="subcellular location">
    <subcellularLocation>
        <location evidence="1">Mitochondrion inner membrane</location>
    </subcellularLocation>
</comment>
<evidence type="ECO:0000256" key="2">
    <source>
        <dbReference type="ARBA" id="ARBA00022692"/>
    </source>
</evidence>
<evidence type="ECO:0000256" key="9">
    <source>
        <dbReference type="SAM" id="MobiDB-lite"/>
    </source>
</evidence>
<dbReference type="Proteomes" id="UP000663844">
    <property type="component" value="Unassembled WGS sequence"/>
</dbReference>
<dbReference type="Pfam" id="PF02937">
    <property type="entry name" value="COX6C"/>
    <property type="match status" value="1"/>
</dbReference>
<keyword evidence="5" id="KW-0106">Calcium</keyword>
<dbReference type="InterPro" id="IPR018247">
    <property type="entry name" value="EF_Hand_1_Ca_BS"/>
</dbReference>
<evidence type="ECO:0000256" key="5">
    <source>
        <dbReference type="ARBA" id="ARBA00022837"/>
    </source>
</evidence>
<dbReference type="Gene3D" id="4.10.93.10">
    <property type="entry name" value="Mitochondrial cytochrome c oxidase subunit VIc/VIIs"/>
    <property type="match status" value="1"/>
</dbReference>
<dbReference type="FunFam" id="1.10.238.10:FF:000001">
    <property type="entry name" value="Calmodulin 1"/>
    <property type="match status" value="1"/>
</dbReference>
<dbReference type="PROSITE" id="PS50222">
    <property type="entry name" value="EF_HAND_2"/>
    <property type="match status" value="4"/>
</dbReference>
<dbReference type="PROSITE" id="PS00018">
    <property type="entry name" value="EF_HAND_1"/>
    <property type="match status" value="3"/>
</dbReference>
<dbReference type="InterPro" id="IPR037169">
    <property type="entry name" value="Cytochrome_c_oxidase_VIc_sf"/>
</dbReference>
<organism evidence="11 12">
    <name type="scientific">Adineta steineri</name>
    <dbReference type="NCBI Taxonomy" id="433720"/>
    <lineage>
        <taxon>Eukaryota</taxon>
        <taxon>Metazoa</taxon>
        <taxon>Spiralia</taxon>
        <taxon>Gnathifera</taxon>
        <taxon>Rotifera</taxon>
        <taxon>Eurotatoria</taxon>
        <taxon>Bdelloidea</taxon>
        <taxon>Adinetida</taxon>
        <taxon>Adinetidae</taxon>
        <taxon>Adineta</taxon>
    </lineage>
</organism>
<evidence type="ECO:0000256" key="8">
    <source>
        <dbReference type="ARBA" id="ARBA00023136"/>
    </source>
</evidence>